<sequence>MLDFTTGTGTFLLEVIKIILNKIPINTGKQEDCINVHTLKNVHSFECLMALYAVSYLKPSQYLKAICGVGFNNDKNTKLQIFLTNTIDKTELLDQKSFKAFSLQLVKKINLQIKSKKSKYW</sequence>
<evidence type="ECO:0000313" key="2">
    <source>
        <dbReference type="Proteomes" id="UP001305925"/>
    </source>
</evidence>
<keyword evidence="2" id="KW-1185">Reference proteome</keyword>
<dbReference type="EMBL" id="CP179251">
    <property type="protein sequence ID" value="XOU08898.1"/>
    <property type="molecule type" value="Genomic_DNA"/>
</dbReference>
<keyword evidence="1" id="KW-0614">Plasmid</keyword>
<gene>
    <name evidence="1" type="ORF">QIA00_04840</name>
</gene>
<dbReference type="Proteomes" id="UP001305925">
    <property type="component" value="Plasmid lp25"/>
</dbReference>
<name>A0ACD5G5S3_9SPIR</name>
<protein>
    <submittedName>
        <fullName evidence="1">Uncharacterized protein</fullName>
    </submittedName>
</protein>
<organism evidence="1 2">
    <name type="scientific">Borreliella americana</name>
    <dbReference type="NCBI Taxonomy" id="478807"/>
    <lineage>
        <taxon>Bacteria</taxon>
        <taxon>Pseudomonadati</taxon>
        <taxon>Spirochaetota</taxon>
        <taxon>Spirochaetia</taxon>
        <taxon>Spirochaetales</taxon>
        <taxon>Borreliaceae</taxon>
        <taxon>Borreliella</taxon>
    </lineage>
</organism>
<proteinExistence type="predicted"/>
<geneLocation type="plasmid" evidence="1 2">
    <name>lp25</name>
</geneLocation>
<accession>A0ACD5G5S3</accession>
<evidence type="ECO:0000313" key="1">
    <source>
        <dbReference type="EMBL" id="XOU08898.1"/>
    </source>
</evidence>
<reference evidence="1" key="1">
    <citation type="submission" date="2024-11" db="EMBL/GenBank/DDBJ databases">
        <title>Sequencing of Borrelia variable plasmids from multiple Borrelia sensu lato isolates.</title>
        <authorList>
            <person name="Mongodin E.F."/>
            <person name="Rudenko N."/>
            <person name="Fraser C.M."/>
            <person name="Schutzer S."/>
            <person name="Luft B."/>
            <person name="Morgan R."/>
            <person name="Casjens S."/>
            <person name="Qiu W."/>
        </authorList>
    </citation>
    <scope>NUCLEOTIDE SEQUENCE</scope>
    <source>
        <strain evidence="1">SCW30h</strain>
    </source>
</reference>